<gene>
    <name evidence="1" type="ORF">DPMN_078023</name>
</gene>
<dbReference type="Proteomes" id="UP000828390">
    <property type="component" value="Unassembled WGS sequence"/>
</dbReference>
<reference evidence="1" key="1">
    <citation type="journal article" date="2019" name="bioRxiv">
        <title>The Genome of the Zebra Mussel, Dreissena polymorpha: A Resource for Invasive Species Research.</title>
        <authorList>
            <person name="McCartney M.A."/>
            <person name="Auch B."/>
            <person name="Kono T."/>
            <person name="Mallez S."/>
            <person name="Zhang Y."/>
            <person name="Obille A."/>
            <person name="Becker A."/>
            <person name="Abrahante J.E."/>
            <person name="Garbe J."/>
            <person name="Badalamenti J.P."/>
            <person name="Herman A."/>
            <person name="Mangelson H."/>
            <person name="Liachko I."/>
            <person name="Sullivan S."/>
            <person name="Sone E.D."/>
            <person name="Koren S."/>
            <person name="Silverstein K.A.T."/>
            <person name="Beckman K.B."/>
            <person name="Gohl D.M."/>
        </authorList>
    </citation>
    <scope>NUCLEOTIDE SEQUENCE</scope>
    <source>
        <strain evidence="1">Duluth1</strain>
        <tissue evidence="1">Whole animal</tissue>
    </source>
</reference>
<name>A0A9D3YQC8_DREPO</name>
<evidence type="ECO:0000313" key="1">
    <source>
        <dbReference type="EMBL" id="KAH3702995.1"/>
    </source>
</evidence>
<proteinExistence type="predicted"/>
<organism evidence="1 2">
    <name type="scientific">Dreissena polymorpha</name>
    <name type="common">Zebra mussel</name>
    <name type="synonym">Mytilus polymorpha</name>
    <dbReference type="NCBI Taxonomy" id="45954"/>
    <lineage>
        <taxon>Eukaryota</taxon>
        <taxon>Metazoa</taxon>
        <taxon>Spiralia</taxon>
        <taxon>Lophotrochozoa</taxon>
        <taxon>Mollusca</taxon>
        <taxon>Bivalvia</taxon>
        <taxon>Autobranchia</taxon>
        <taxon>Heteroconchia</taxon>
        <taxon>Euheterodonta</taxon>
        <taxon>Imparidentia</taxon>
        <taxon>Neoheterodontei</taxon>
        <taxon>Myida</taxon>
        <taxon>Dreissenoidea</taxon>
        <taxon>Dreissenidae</taxon>
        <taxon>Dreissena</taxon>
    </lineage>
</organism>
<accession>A0A9D3YQC8</accession>
<keyword evidence="2" id="KW-1185">Reference proteome</keyword>
<sequence length="64" mass="7149">MWSHRGVEITTLYGHTQRVLGCDIYVEVAGETEGSLKYALFCENWALCMFVKCCPTLSSAVCIN</sequence>
<dbReference type="EMBL" id="JAIWYP010000015">
    <property type="protein sequence ID" value="KAH3702995.1"/>
    <property type="molecule type" value="Genomic_DNA"/>
</dbReference>
<comment type="caution">
    <text evidence="1">The sequence shown here is derived from an EMBL/GenBank/DDBJ whole genome shotgun (WGS) entry which is preliminary data.</text>
</comment>
<reference evidence="1" key="2">
    <citation type="submission" date="2020-11" db="EMBL/GenBank/DDBJ databases">
        <authorList>
            <person name="McCartney M.A."/>
            <person name="Auch B."/>
            <person name="Kono T."/>
            <person name="Mallez S."/>
            <person name="Becker A."/>
            <person name="Gohl D.M."/>
            <person name="Silverstein K.A.T."/>
            <person name="Koren S."/>
            <person name="Bechman K.B."/>
            <person name="Herman A."/>
            <person name="Abrahante J.E."/>
            <person name="Garbe J."/>
        </authorList>
    </citation>
    <scope>NUCLEOTIDE SEQUENCE</scope>
    <source>
        <strain evidence="1">Duluth1</strain>
        <tissue evidence="1">Whole animal</tissue>
    </source>
</reference>
<protein>
    <submittedName>
        <fullName evidence="1">Uncharacterized protein</fullName>
    </submittedName>
</protein>
<dbReference type="AlphaFoldDB" id="A0A9D3YQC8"/>
<evidence type="ECO:0000313" key="2">
    <source>
        <dbReference type="Proteomes" id="UP000828390"/>
    </source>
</evidence>